<dbReference type="EMBL" id="CP157199">
    <property type="protein sequence ID" value="XBG62259.1"/>
    <property type="molecule type" value="Genomic_DNA"/>
</dbReference>
<dbReference type="PROSITE" id="PS51257">
    <property type="entry name" value="PROKAR_LIPOPROTEIN"/>
    <property type="match status" value="1"/>
</dbReference>
<evidence type="ECO:0000313" key="1">
    <source>
        <dbReference type="EMBL" id="XBG62259.1"/>
    </source>
</evidence>
<organism evidence="1">
    <name type="scientific">Pontimicrobium sp. SW4</name>
    <dbReference type="NCBI Taxonomy" id="3153519"/>
    <lineage>
        <taxon>Bacteria</taxon>
        <taxon>Pseudomonadati</taxon>
        <taxon>Bacteroidota</taxon>
        <taxon>Flavobacteriia</taxon>
        <taxon>Flavobacteriales</taxon>
        <taxon>Flavobacteriaceae</taxon>
        <taxon>Pontimicrobium</taxon>
    </lineage>
</organism>
<dbReference type="Pfam" id="PF14060">
    <property type="entry name" value="DUF4252"/>
    <property type="match status" value="1"/>
</dbReference>
<gene>
    <name evidence="1" type="ORF">ABGB03_04990</name>
</gene>
<dbReference type="InterPro" id="IPR025348">
    <property type="entry name" value="DUF4252"/>
</dbReference>
<dbReference type="AlphaFoldDB" id="A0AAU7BVW8"/>
<protein>
    <submittedName>
        <fullName evidence="1">DUF4252 domain-containing protein</fullName>
    </submittedName>
</protein>
<dbReference type="RefSeq" id="WP_347925359.1">
    <property type="nucleotide sequence ID" value="NZ_CP157199.1"/>
</dbReference>
<accession>A0AAU7BVW8</accession>
<reference evidence="1" key="1">
    <citation type="submission" date="2024-05" db="EMBL/GenBank/DDBJ databases">
        <title>Pontimicrobium maritimus sp. nov., isolated form sea water.</title>
        <authorList>
            <person name="Muhammad N."/>
            <person name="Vuong T.Q."/>
            <person name="Han H.L."/>
            <person name="Kim S.-G."/>
        </authorList>
    </citation>
    <scope>NUCLEOTIDE SEQUENCE</scope>
    <source>
        <strain evidence="1">SW4</strain>
    </source>
</reference>
<name>A0AAU7BVW8_9FLAO</name>
<proteinExistence type="predicted"/>
<sequence length="198" mass="22104">MNTSIKNIVASLLITATLISCGYGGETLQGYYVVNQEAPNFISVDIPVSFVNLDDAKLTDVQREAYESIDKLNMLGYRKTDDNIEEYKAELVKVQTILKDERYQELFRGGNSSDGKIIVKYIGTDTSIDELIIFGTMNEAGFGIIRVLGNNMEPAKIMKLGEVVNQMSSEENTVEDFMQFFRPGSSGSDIEDFSEVFD</sequence>